<accession>A0A8K0UIH6</accession>
<dbReference type="SUPFAM" id="SSF56112">
    <property type="entry name" value="Protein kinase-like (PK-like)"/>
    <property type="match status" value="1"/>
</dbReference>
<dbReference type="Pfam" id="PF07714">
    <property type="entry name" value="PK_Tyr_Ser-Thr"/>
    <property type="match status" value="1"/>
</dbReference>
<dbReference type="Proteomes" id="UP000813824">
    <property type="component" value="Unassembled WGS sequence"/>
</dbReference>
<comment type="caution">
    <text evidence="2">The sequence shown here is derived from an EMBL/GenBank/DDBJ whole genome shotgun (WGS) entry which is preliminary data.</text>
</comment>
<proteinExistence type="predicted"/>
<name>A0A8K0UIH6_9AGAR</name>
<protein>
    <submittedName>
        <fullName evidence="2">Kinase-like domain-containing protein</fullName>
    </submittedName>
</protein>
<dbReference type="InterPro" id="IPR051681">
    <property type="entry name" value="Ser/Thr_Kinases-Pseudokinases"/>
</dbReference>
<dbReference type="Gene3D" id="1.10.510.10">
    <property type="entry name" value="Transferase(Phosphotransferase) domain 1"/>
    <property type="match status" value="1"/>
</dbReference>
<dbReference type="GO" id="GO:0004674">
    <property type="term" value="F:protein serine/threonine kinase activity"/>
    <property type="evidence" value="ECO:0007669"/>
    <property type="project" value="TreeGrafter"/>
</dbReference>
<sequence>MARVYSVATRYGVNQYIEAALAGGDHTEVLPLSSPDDAMIVLDEIWKVLDSAALPRGSQGTHFYTYRNQLRRLSLKVAITYERFPTGLVLTAVRCDDQNQRGAGGFADVYCGTYNGAKVALKRLRTFIMRSESQRSNMKKAFYRESLLWRHLVHENIVSFLGVSEDVFPGTVCMVLPWMDRGSLRHYIDDQKTAGRLNDKQLLAAIDKWLHQTALGLEYLHSEGIVHGDLHAGNILVNDNEVVCLTDFGMALISEGTGYNYGSIHGGGATRWTAPELIDPEAFGLESTRPTFPSDIYSFAMTAVELYTGQPPFPDVNDRQVSRKVVGGLRPPRPVVADGIPISDAIWSLLQSCWSEKIATRPISSVVVEALKFLPVAPNRKSKDAAKRAVKTPANATPVAPVYPPSRMMKTPVTHEPVKAPVYTPAGVPVYNSMTPNLVKRPVQKVYKDRGKPVVDVRTKGIVNMPEPDPVLQQLVPQMGNMVVAATSTSTVMNNLLAHSRSFKIKWKVEQACMSTGKRKLRRATEFFLRRATEIPKRTKVVEITCQPHQSPKEPRNHIPVLAYAENGSTIGLYRVIVEKDIVGAYTKAKELEDKAGLIWH</sequence>
<evidence type="ECO:0000313" key="3">
    <source>
        <dbReference type="Proteomes" id="UP000813824"/>
    </source>
</evidence>
<dbReference type="InterPro" id="IPR011009">
    <property type="entry name" value="Kinase-like_dom_sf"/>
</dbReference>
<dbReference type="GO" id="GO:0005524">
    <property type="term" value="F:ATP binding"/>
    <property type="evidence" value="ECO:0007669"/>
    <property type="project" value="InterPro"/>
</dbReference>
<dbReference type="AlphaFoldDB" id="A0A8K0UIH6"/>
<dbReference type="InterPro" id="IPR001245">
    <property type="entry name" value="Ser-Thr/Tyr_kinase_cat_dom"/>
</dbReference>
<keyword evidence="2" id="KW-0418">Kinase</keyword>
<organism evidence="2 3">
    <name type="scientific">Cristinia sonorae</name>
    <dbReference type="NCBI Taxonomy" id="1940300"/>
    <lineage>
        <taxon>Eukaryota</taxon>
        <taxon>Fungi</taxon>
        <taxon>Dikarya</taxon>
        <taxon>Basidiomycota</taxon>
        <taxon>Agaricomycotina</taxon>
        <taxon>Agaricomycetes</taxon>
        <taxon>Agaricomycetidae</taxon>
        <taxon>Agaricales</taxon>
        <taxon>Pleurotineae</taxon>
        <taxon>Stephanosporaceae</taxon>
        <taxon>Cristinia</taxon>
    </lineage>
</organism>
<dbReference type="OrthoDB" id="346907at2759"/>
<keyword evidence="3" id="KW-1185">Reference proteome</keyword>
<keyword evidence="2" id="KW-0808">Transferase</keyword>
<gene>
    <name evidence="2" type="ORF">BXZ70DRAFT_952854</name>
</gene>
<evidence type="ECO:0000313" key="2">
    <source>
        <dbReference type="EMBL" id="KAH8091683.1"/>
    </source>
</evidence>
<feature type="domain" description="Protein kinase" evidence="1">
    <location>
        <begin position="95"/>
        <end position="374"/>
    </location>
</feature>
<evidence type="ECO:0000259" key="1">
    <source>
        <dbReference type="PROSITE" id="PS50011"/>
    </source>
</evidence>
<dbReference type="InterPro" id="IPR000719">
    <property type="entry name" value="Prot_kinase_dom"/>
</dbReference>
<dbReference type="EMBL" id="JAEVFJ010000035">
    <property type="protein sequence ID" value="KAH8091683.1"/>
    <property type="molecule type" value="Genomic_DNA"/>
</dbReference>
<reference evidence="2" key="1">
    <citation type="journal article" date="2021" name="New Phytol.">
        <title>Evolutionary innovations through gain and loss of genes in the ectomycorrhizal Boletales.</title>
        <authorList>
            <person name="Wu G."/>
            <person name="Miyauchi S."/>
            <person name="Morin E."/>
            <person name="Kuo A."/>
            <person name="Drula E."/>
            <person name="Varga T."/>
            <person name="Kohler A."/>
            <person name="Feng B."/>
            <person name="Cao Y."/>
            <person name="Lipzen A."/>
            <person name="Daum C."/>
            <person name="Hundley H."/>
            <person name="Pangilinan J."/>
            <person name="Johnson J."/>
            <person name="Barry K."/>
            <person name="LaButti K."/>
            <person name="Ng V."/>
            <person name="Ahrendt S."/>
            <person name="Min B."/>
            <person name="Choi I.G."/>
            <person name="Park H."/>
            <person name="Plett J.M."/>
            <person name="Magnuson J."/>
            <person name="Spatafora J.W."/>
            <person name="Nagy L.G."/>
            <person name="Henrissat B."/>
            <person name="Grigoriev I.V."/>
            <person name="Yang Z.L."/>
            <person name="Xu J."/>
            <person name="Martin F.M."/>
        </authorList>
    </citation>
    <scope>NUCLEOTIDE SEQUENCE</scope>
    <source>
        <strain evidence="2">KKN 215</strain>
    </source>
</reference>
<dbReference type="PROSITE" id="PS50011">
    <property type="entry name" value="PROTEIN_KINASE_DOM"/>
    <property type="match status" value="1"/>
</dbReference>
<dbReference type="PANTHER" id="PTHR44329">
    <property type="entry name" value="SERINE/THREONINE-PROTEIN KINASE TNNI3K-RELATED"/>
    <property type="match status" value="1"/>
</dbReference>